<reference evidence="2 3" key="1">
    <citation type="journal article" date="2019" name="G3 (Bethesda)">
        <title>Sequencing of a Wild Apple (Malus baccata) Genome Unravels the Differences Between Cultivated and Wild Apple Species Regarding Disease Resistance and Cold Tolerance.</title>
        <authorList>
            <person name="Chen X."/>
        </authorList>
    </citation>
    <scope>NUCLEOTIDE SEQUENCE [LARGE SCALE GENOMIC DNA]</scope>
    <source>
        <strain evidence="3">cv. Shandingzi</strain>
        <tissue evidence="2">Leaves</tissue>
    </source>
</reference>
<protein>
    <submittedName>
        <fullName evidence="2">Uncharacterized protein</fullName>
    </submittedName>
</protein>
<organism evidence="2 3">
    <name type="scientific">Malus baccata</name>
    <name type="common">Siberian crab apple</name>
    <name type="synonym">Pyrus baccata</name>
    <dbReference type="NCBI Taxonomy" id="106549"/>
    <lineage>
        <taxon>Eukaryota</taxon>
        <taxon>Viridiplantae</taxon>
        <taxon>Streptophyta</taxon>
        <taxon>Embryophyta</taxon>
        <taxon>Tracheophyta</taxon>
        <taxon>Spermatophyta</taxon>
        <taxon>Magnoliopsida</taxon>
        <taxon>eudicotyledons</taxon>
        <taxon>Gunneridae</taxon>
        <taxon>Pentapetalae</taxon>
        <taxon>rosids</taxon>
        <taxon>fabids</taxon>
        <taxon>Rosales</taxon>
        <taxon>Rosaceae</taxon>
        <taxon>Amygdaloideae</taxon>
        <taxon>Maleae</taxon>
        <taxon>Malus</taxon>
    </lineage>
</organism>
<name>A0A540MA00_MALBA</name>
<dbReference type="EMBL" id="VIEB01000310">
    <property type="protein sequence ID" value="TQD95580.1"/>
    <property type="molecule type" value="Genomic_DNA"/>
</dbReference>
<keyword evidence="3" id="KW-1185">Reference proteome</keyword>
<comment type="caution">
    <text evidence="2">The sequence shown here is derived from an EMBL/GenBank/DDBJ whole genome shotgun (WGS) entry which is preliminary data.</text>
</comment>
<evidence type="ECO:0000313" key="3">
    <source>
        <dbReference type="Proteomes" id="UP000315295"/>
    </source>
</evidence>
<gene>
    <name evidence="1" type="ORF">C1H46_018818</name>
    <name evidence="2" type="ORF">C1H46_018819</name>
</gene>
<proteinExistence type="predicted"/>
<dbReference type="AlphaFoldDB" id="A0A540MA00"/>
<evidence type="ECO:0000313" key="1">
    <source>
        <dbReference type="EMBL" id="TQD95579.1"/>
    </source>
</evidence>
<evidence type="ECO:0000313" key="2">
    <source>
        <dbReference type="EMBL" id="TQD95580.1"/>
    </source>
</evidence>
<dbReference type="EMBL" id="VIEB01000310">
    <property type="protein sequence ID" value="TQD95579.1"/>
    <property type="molecule type" value="Genomic_DNA"/>
</dbReference>
<dbReference type="Proteomes" id="UP000315295">
    <property type="component" value="Unassembled WGS sequence"/>
</dbReference>
<sequence length="104" mass="11476">MMENLFSQTFVSSLLDPIQGLLEKLNNNMQNIGSSHAFSSLNTGKHLPRLKSHLGQEANKITVTGMGLLDTMKEPATVVTETLSCSRVTFPESQPLMHFRGTRS</sequence>
<accession>A0A540MA00</accession>